<feature type="region of interest" description="Disordered" evidence="1">
    <location>
        <begin position="9"/>
        <end position="38"/>
    </location>
</feature>
<comment type="caution">
    <text evidence="2">The sequence shown here is derived from an EMBL/GenBank/DDBJ whole genome shotgun (WGS) entry which is preliminary data.</text>
</comment>
<reference evidence="2" key="2">
    <citation type="journal article" date="2019" name="IMA Fungus">
        <title>Genome sequencing and comparison of five Tilletia species to identify candidate genes for the detection of regulated species infecting wheat.</title>
        <authorList>
            <person name="Nguyen H.D.T."/>
            <person name="Sultana T."/>
            <person name="Kesanakurti P."/>
            <person name="Hambleton S."/>
        </authorList>
    </citation>
    <scope>NUCLEOTIDE SEQUENCE</scope>
    <source>
        <strain evidence="2">DAOMC 236416</strain>
    </source>
</reference>
<evidence type="ECO:0000256" key="1">
    <source>
        <dbReference type="SAM" id="MobiDB-lite"/>
    </source>
</evidence>
<gene>
    <name evidence="2" type="ORF">A4X13_0g8859</name>
</gene>
<accession>A0A177TDD8</accession>
<organism evidence="2 3">
    <name type="scientific">Tilletia indica</name>
    <dbReference type="NCBI Taxonomy" id="43049"/>
    <lineage>
        <taxon>Eukaryota</taxon>
        <taxon>Fungi</taxon>
        <taxon>Dikarya</taxon>
        <taxon>Basidiomycota</taxon>
        <taxon>Ustilaginomycotina</taxon>
        <taxon>Exobasidiomycetes</taxon>
        <taxon>Tilletiales</taxon>
        <taxon>Tilletiaceae</taxon>
        <taxon>Tilletia</taxon>
    </lineage>
</organism>
<protein>
    <submittedName>
        <fullName evidence="2">Uncharacterized protein</fullName>
    </submittedName>
</protein>
<feature type="compositionally biased region" description="Polar residues" evidence="1">
    <location>
        <begin position="28"/>
        <end position="38"/>
    </location>
</feature>
<name>A0A177TDD8_9BASI</name>
<evidence type="ECO:0000313" key="2">
    <source>
        <dbReference type="EMBL" id="KAE8237242.1"/>
    </source>
</evidence>
<sequence length="303" mass="33100">MNKITKAFADLTPLPSPPPSPPSLHPQSYRSGSLNRQYASPLARADRNALRLRSAFRQQQGQGLTLGGGIQARSPDRKASELAREGGMVCCGGELLRRRAGGGRGGRGAGGGRAGRAICAIASCGRGGSRPGVTSGGDPSLRHSSLRDYRLGGDKCAGRFDKEHVCNNCEDGLDNIVKQTGACLPASRDRKVDVEDEEPRARHRQPSGTAISTLDLHARIKLKMFNLMKRLKDKCAYCWVVGEDHEHCYQFCLQLNMDRWRDKSFAATSTGRRERRATGADFLERSARRRPFEVLIAGRGTAR</sequence>
<evidence type="ECO:0000313" key="3">
    <source>
        <dbReference type="Proteomes" id="UP000077521"/>
    </source>
</evidence>
<dbReference type="EMBL" id="LWDF02001868">
    <property type="protein sequence ID" value="KAE8237242.1"/>
    <property type="molecule type" value="Genomic_DNA"/>
</dbReference>
<dbReference type="AlphaFoldDB" id="A0A177TDD8"/>
<reference evidence="2" key="1">
    <citation type="submission" date="2016-04" db="EMBL/GenBank/DDBJ databases">
        <authorList>
            <person name="Nguyen H.D."/>
            <person name="Samba Siva P."/>
            <person name="Cullis J."/>
            <person name="Levesque C.A."/>
            <person name="Hambleton S."/>
        </authorList>
    </citation>
    <scope>NUCLEOTIDE SEQUENCE</scope>
    <source>
        <strain evidence="2">DAOMC 236416</strain>
    </source>
</reference>
<feature type="compositionally biased region" description="Pro residues" evidence="1">
    <location>
        <begin position="14"/>
        <end position="24"/>
    </location>
</feature>
<proteinExistence type="predicted"/>
<keyword evidence="3" id="KW-1185">Reference proteome</keyword>
<dbReference type="Proteomes" id="UP000077521">
    <property type="component" value="Unassembled WGS sequence"/>
</dbReference>